<comment type="caution">
    <text evidence="1">The sequence shown here is derived from an EMBL/GenBank/DDBJ whole genome shotgun (WGS) entry which is preliminary data.</text>
</comment>
<evidence type="ECO:0000313" key="1">
    <source>
        <dbReference type="EMBL" id="KAJ7033791.1"/>
    </source>
</evidence>
<accession>A0AAD6SVD1</accession>
<reference evidence="1" key="1">
    <citation type="submission" date="2023-03" db="EMBL/GenBank/DDBJ databases">
        <title>Massive genome expansion in bonnet fungi (Mycena s.s.) driven by repeated elements and novel gene families across ecological guilds.</title>
        <authorList>
            <consortium name="Lawrence Berkeley National Laboratory"/>
            <person name="Harder C.B."/>
            <person name="Miyauchi S."/>
            <person name="Viragh M."/>
            <person name="Kuo A."/>
            <person name="Thoen E."/>
            <person name="Andreopoulos B."/>
            <person name="Lu D."/>
            <person name="Skrede I."/>
            <person name="Drula E."/>
            <person name="Henrissat B."/>
            <person name="Morin E."/>
            <person name="Kohler A."/>
            <person name="Barry K."/>
            <person name="LaButti K."/>
            <person name="Morin E."/>
            <person name="Salamov A."/>
            <person name="Lipzen A."/>
            <person name="Mereny Z."/>
            <person name="Hegedus B."/>
            <person name="Baldrian P."/>
            <person name="Stursova M."/>
            <person name="Weitz H."/>
            <person name="Taylor A."/>
            <person name="Grigoriev I.V."/>
            <person name="Nagy L.G."/>
            <person name="Martin F."/>
            <person name="Kauserud H."/>
        </authorList>
    </citation>
    <scope>NUCLEOTIDE SEQUENCE</scope>
    <source>
        <strain evidence="1">CBHHK200</strain>
    </source>
</reference>
<proteinExistence type="predicted"/>
<dbReference type="Proteomes" id="UP001218188">
    <property type="component" value="Unassembled WGS sequence"/>
</dbReference>
<organism evidence="1 2">
    <name type="scientific">Mycena alexandri</name>
    <dbReference type="NCBI Taxonomy" id="1745969"/>
    <lineage>
        <taxon>Eukaryota</taxon>
        <taxon>Fungi</taxon>
        <taxon>Dikarya</taxon>
        <taxon>Basidiomycota</taxon>
        <taxon>Agaricomycotina</taxon>
        <taxon>Agaricomycetes</taxon>
        <taxon>Agaricomycetidae</taxon>
        <taxon>Agaricales</taxon>
        <taxon>Marasmiineae</taxon>
        <taxon>Mycenaceae</taxon>
        <taxon>Mycena</taxon>
    </lineage>
</organism>
<name>A0AAD6SVD1_9AGAR</name>
<protein>
    <submittedName>
        <fullName evidence="1">Uncharacterized protein</fullName>
    </submittedName>
</protein>
<dbReference type="EMBL" id="JARJCM010000062">
    <property type="protein sequence ID" value="KAJ7033791.1"/>
    <property type="molecule type" value="Genomic_DNA"/>
</dbReference>
<gene>
    <name evidence="1" type="ORF">C8F04DRAFT_1183763</name>
</gene>
<dbReference type="AlphaFoldDB" id="A0AAD6SVD1"/>
<sequence length="107" mass="11192">MPAQIPQITTGEEVGFLTNTMCTPSWISGGIGSTVVVQMISTSDINTGTILSGGGGTFPARALFSAPSKSLEVQVRNFVSLYPGLVERRLSGTSRRDGNQQVAEMAG</sequence>
<keyword evidence="2" id="KW-1185">Reference proteome</keyword>
<evidence type="ECO:0000313" key="2">
    <source>
        <dbReference type="Proteomes" id="UP001218188"/>
    </source>
</evidence>